<feature type="transmembrane region" description="Helical" evidence="6">
    <location>
        <begin position="113"/>
        <end position="132"/>
    </location>
</feature>
<protein>
    <recommendedName>
        <fullName evidence="9">Methanethiol S-methyltransferase</fullName>
    </recommendedName>
</protein>
<reference evidence="7 8" key="1">
    <citation type="submission" date="2019-02" db="EMBL/GenBank/DDBJ databases">
        <title>Deep-cultivation of Planctomycetes and their phenomic and genomic characterization uncovers novel biology.</title>
        <authorList>
            <person name="Wiegand S."/>
            <person name="Jogler M."/>
            <person name="Boedeker C."/>
            <person name="Pinto D."/>
            <person name="Vollmers J."/>
            <person name="Rivas-Marin E."/>
            <person name="Kohn T."/>
            <person name="Peeters S.H."/>
            <person name="Heuer A."/>
            <person name="Rast P."/>
            <person name="Oberbeckmann S."/>
            <person name="Bunk B."/>
            <person name="Jeske O."/>
            <person name="Meyerdierks A."/>
            <person name="Storesund J.E."/>
            <person name="Kallscheuer N."/>
            <person name="Luecker S."/>
            <person name="Lage O.M."/>
            <person name="Pohl T."/>
            <person name="Merkel B.J."/>
            <person name="Hornburger P."/>
            <person name="Mueller R.-W."/>
            <person name="Bruemmer F."/>
            <person name="Labrenz M."/>
            <person name="Spormann A.M."/>
            <person name="Op den Camp H."/>
            <person name="Overmann J."/>
            <person name="Amann R."/>
            <person name="Jetten M.S.M."/>
            <person name="Mascher T."/>
            <person name="Medema M.H."/>
            <person name="Devos D.P."/>
            <person name="Kaster A.-K."/>
            <person name="Ovreas L."/>
            <person name="Rohde M."/>
            <person name="Galperin M.Y."/>
            <person name="Jogler C."/>
        </authorList>
    </citation>
    <scope>NUCLEOTIDE SEQUENCE [LARGE SCALE GENOMIC DNA]</scope>
    <source>
        <strain evidence="7 8">Poly30</strain>
    </source>
</reference>
<dbReference type="PANTHER" id="PTHR31040:SF1">
    <property type="entry name" value="NURIM"/>
    <property type="match status" value="1"/>
</dbReference>
<keyword evidence="3 6" id="KW-0812">Transmembrane</keyword>
<accession>A0A518EP75</accession>
<evidence type="ECO:0000256" key="1">
    <source>
        <dbReference type="ARBA" id="ARBA00004141"/>
    </source>
</evidence>
<evidence type="ECO:0000256" key="4">
    <source>
        <dbReference type="ARBA" id="ARBA00022989"/>
    </source>
</evidence>
<feature type="transmembrane region" description="Helical" evidence="6">
    <location>
        <begin position="73"/>
        <end position="92"/>
    </location>
</feature>
<gene>
    <name evidence="7" type="ORF">Poly30_13910</name>
</gene>
<comment type="similarity">
    <text evidence="2">Belongs to the nurim family.</text>
</comment>
<feature type="transmembrane region" description="Helical" evidence="6">
    <location>
        <begin position="34"/>
        <end position="53"/>
    </location>
</feature>
<dbReference type="PANTHER" id="PTHR31040">
    <property type="entry name" value="NURIM"/>
    <property type="match status" value="1"/>
</dbReference>
<organism evidence="7 8">
    <name type="scientific">Saltatorellus ferox</name>
    <dbReference type="NCBI Taxonomy" id="2528018"/>
    <lineage>
        <taxon>Bacteria</taxon>
        <taxon>Pseudomonadati</taxon>
        <taxon>Planctomycetota</taxon>
        <taxon>Planctomycetia</taxon>
        <taxon>Planctomycetia incertae sedis</taxon>
        <taxon>Saltatorellus</taxon>
    </lineage>
</organism>
<dbReference type="Gene3D" id="1.20.120.1630">
    <property type="match status" value="1"/>
</dbReference>
<keyword evidence="5 6" id="KW-0472">Membrane</keyword>
<dbReference type="EMBL" id="CP036434">
    <property type="protein sequence ID" value="QDV05888.1"/>
    <property type="molecule type" value="Genomic_DNA"/>
</dbReference>
<dbReference type="OrthoDB" id="9789029at2"/>
<sequence length="277" mass="31087">MTEIALRQRGPRDTALDPSLSTLARRVIAGTYGLVNHGSFVVAVAAMAWGLYHGMSQEGVPHLQVGLEGGWRWLWNALLLLQFPLIHSWLLTARGRRFMARLAPFGTGRTLGATIYTTLASWQILFAFSAWVPIGKASWSPEGWLLHAWQVLFAGCWLFLVKALKDGGMTLQTGSLGWMALWKGERPRFPGLRTQGTFAACRQPIYLAFASLLWTGPVWTADHLAVAGLWTVYCLVGPIHKERRFQSMYGDAFITYKSRIPYFVPRLKGRSRTPQRP</sequence>
<evidence type="ECO:0000256" key="3">
    <source>
        <dbReference type="ARBA" id="ARBA00022692"/>
    </source>
</evidence>
<dbReference type="AlphaFoldDB" id="A0A518EP75"/>
<dbReference type="RefSeq" id="WP_145195576.1">
    <property type="nucleotide sequence ID" value="NZ_CP036434.1"/>
</dbReference>
<dbReference type="InterPro" id="IPR033580">
    <property type="entry name" value="Nurim-like"/>
</dbReference>
<evidence type="ECO:0000256" key="2">
    <source>
        <dbReference type="ARBA" id="ARBA00010631"/>
    </source>
</evidence>
<evidence type="ECO:0008006" key="9">
    <source>
        <dbReference type="Google" id="ProtNLM"/>
    </source>
</evidence>
<dbReference type="GO" id="GO:0016020">
    <property type="term" value="C:membrane"/>
    <property type="evidence" value="ECO:0007669"/>
    <property type="project" value="UniProtKB-SubCell"/>
</dbReference>
<comment type="subcellular location">
    <subcellularLocation>
        <location evidence="1">Membrane</location>
        <topology evidence="1">Multi-pass membrane protein</topology>
    </subcellularLocation>
</comment>
<dbReference type="Proteomes" id="UP000320390">
    <property type="component" value="Chromosome"/>
</dbReference>
<keyword evidence="8" id="KW-1185">Reference proteome</keyword>
<keyword evidence="4 6" id="KW-1133">Transmembrane helix</keyword>
<evidence type="ECO:0000256" key="5">
    <source>
        <dbReference type="ARBA" id="ARBA00023136"/>
    </source>
</evidence>
<evidence type="ECO:0000256" key="6">
    <source>
        <dbReference type="SAM" id="Phobius"/>
    </source>
</evidence>
<evidence type="ECO:0000313" key="8">
    <source>
        <dbReference type="Proteomes" id="UP000320390"/>
    </source>
</evidence>
<evidence type="ECO:0000313" key="7">
    <source>
        <dbReference type="EMBL" id="QDV05888.1"/>
    </source>
</evidence>
<feature type="transmembrane region" description="Helical" evidence="6">
    <location>
        <begin position="144"/>
        <end position="161"/>
    </location>
</feature>
<proteinExistence type="inferred from homology"/>
<name>A0A518EP75_9BACT</name>